<feature type="region of interest" description="Disordered" evidence="3">
    <location>
        <begin position="59"/>
        <end position="79"/>
    </location>
</feature>
<dbReference type="SMART" id="SM00116">
    <property type="entry name" value="CBS"/>
    <property type="match status" value="2"/>
</dbReference>
<dbReference type="CDD" id="cd04622">
    <property type="entry name" value="CBS_pair_HRP1_like"/>
    <property type="match status" value="1"/>
</dbReference>
<dbReference type="SUPFAM" id="SSF54631">
    <property type="entry name" value="CBS-domain pair"/>
    <property type="match status" value="1"/>
</dbReference>
<dbReference type="PROSITE" id="PS51371">
    <property type="entry name" value="CBS"/>
    <property type="match status" value="2"/>
</dbReference>
<dbReference type="AlphaFoldDB" id="A0A839Z2Z4"/>
<evidence type="ECO:0000259" key="4">
    <source>
        <dbReference type="PROSITE" id="PS51371"/>
    </source>
</evidence>
<evidence type="ECO:0000256" key="1">
    <source>
        <dbReference type="ARBA" id="ARBA00023122"/>
    </source>
</evidence>
<dbReference type="PANTHER" id="PTHR43080">
    <property type="entry name" value="CBS DOMAIN-CONTAINING PROTEIN CBSX3, MITOCHONDRIAL"/>
    <property type="match status" value="1"/>
</dbReference>
<protein>
    <submittedName>
        <fullName evidence="5">CBS domain-containing protein</fullName>
    </submittedName>
</protein>
<dbReference type="Pfam" id="PF00571">
    <property type="entry name" value="CBS"/>
    <property type="match status" value="2"/>
</dbReference>
<feature type="domain" description="CBS" evidence="4">
    <location>
        <begin position="72"/>
        <end position="130"/>
    </location>
</feature>
<accession>A0A839Z2Z4</accession>
<dbReference type="Proteomes" id="UP000578569">
    <property type="component" value="Unassembled WGS sequence"/>
</dbReference>
<name>A0A839Z2Z4_9SPHN</name>
<organism evidence="5 6">
    <name type="scientific">Sphingomicrobium lutaoense</name>
    <dbReference type="NCBI Taxonomy" id="515949"/>
    <lineage>
        <taxon>Bacteria</taxon>
        <taxon>Pseudomonadati</taxon>
        <taxon>Pseudomonadota</taxon>
        <taxon>Alphaproteobacteria</taxon>
        <taxon>Sphingomonadales</taxon>
        <taxon>Sphingomonadaceae</taxon>
        <taxon>Sphingomicrobium</taxon>
    </lineage>
</organism>
<keyword evidence="1 2" id="KW-0129">CBS domain</keyword>
<evidence type="ECO:0000256" key="2">
    <source>
        <dbReference type="PROSITE-ProRule" id="PRU00703"/>
    </source>
</evidence>
<dbReference type="PANTHER" id="PTHR43080:SF2">
    <property type="entry name" value="CBS DOMAIN-CONTAINING PROTEIN"/>
    <property type="match status" value="1"/>
</dbReference>
<gene>
    <name evidence="5" type="ORF">FHS50_001980</name>
</gene>
<dbReference type="EMBL" id="JACICF010000002">
    <property type="protein sequence ID" value="MBB3764918.1"/>
    <property type="molecule type" value="Genomic_DNA"/>
</dbReference>
<dbReference type="InterPro" id="IPR000644">
    <property type="entry name" value="CBS_dom"/>
</dbReference>
<dbReference type="RefSeq" id="WP_183934272.1">
    <property type="nucleotide sequence ID" value="NZ_JACICF010000002.1"/>
</dbReference>
<feature type="domain" description="CBS" evidence="4">
    <location>
        <begin position="7"/>
        <end position="63"/>
    </location>
</feature>
<dbReference type="Gene3D" id="3.10.580.10">
    <property type="entry name" value="CBS-domain"/>
    <property type="match status" value="1"/>
</dbReference>
<evidence type="ECO:0000313" key="6">
    <source>
        <dbReference type="Proteomes" id="UP000578569"/>
    </source>
</evidence>
<reference evidence="5 6" key="1">
    <citation type="submission" date="2020-08" db="EMBL/GenBank/DDBJ databases">
        <title>Genomic Encyclopedia of Type Strains, Phase IV (KMG-IV): sequencing the most valuable type-strain genomes for metagenomic binning, comparative biology and taxonomic classification.</title>
        <authorList>
            <person name="Goeker M."/>
        </authorList>
    </citation>
    <scope>NUCLEOTIDE SEQUENCE [LARGE SCALE GENOMIC DNA]</scope>
    <source>
        <strain evidence="5 6">DSM 24194</strain>
    </source>
</reference>
<evidence type="ECO:0000256" key="3">
    <source>
        <dbReference type="SAM" id="MobiDB-lite"/>
    </source>
</evidence>
<dbReference type="InterPro" id="IPR046342">
    <property type="entry name" value="CBS_dom_sf"/>
</dbReference>
<comment type="caution">
    <text evidence="5">The sequence shown here is derived from an EMBL/GenBank/DDBJ whole genome shotgun (WGS) entry which is preliminary data.</text>
</comment>
<keyword evidence="6" id="KW-1185">Reference proteome</keyword>
<proteinExistence type="predicted"/>
<evidence type="ECO:0000313" key="5">
    <source>
        <dbReference type="EMBL" id="MBB3764918.1"/>
    </source>
</evidence>
<sequence>MQINKLMSQEAKSVQPSENLANVARIMQSQNIGLLPVEEEGRILGVITDRDIVTRGLAQGKDPQSMSVREAMTSPATCCHEGDSIESAADQMKKGHFRRLPVLDKQDKLVGVLSLDDIAQRGSAKLAGETLAKVMEASEPNLALA</sequence>
<dbReference type="InterPro" id="IPR051257">
    <property type="entry name" value="Diverse_CBS-Domain"/>
</dbReference>